<dbReference type="PROSITE" id="PS50234">
    <property type="entry name" value="VWFA"/>
    <property type="match status" value="1"/>
</dbReference>
<feature type="domain" description="Cadherin" evidence="4">
    <location>
        <begin position="2941"/>
        <end position="3045"/>
    </location>
</feature>
<evidence type="ECO:0000313" key="7">
    <source>
        <dbReference type="Proteomes" id="UP000182894"/>
    </source>
</evidence>
<reference evidence="7" key="1">
    <citation type="submission" date="2016-10" db="EMBL/GenBank/DDBJ databases">
        <authorList>
            <person name="Varghese N."/>
            <person name="Submissions S."/>
        </authorList>
    </citation>
    <scope>NUCLEOTIDE SEQUENCE [LARGE SCALE GENOMIC DNA]</scope>
    <source>
        <strain evidence="7">ATCC 700689</strain>
    </source>
</reference>
<feature type="domain" description="Cadherin" evidence="4">
    <location>
        <begin position="704"/>
        <end position="839"/>
    </location>
</feature>
<dbReference type="PROSITE" id="PS50268">
    <property type="entry name" value="CADHERIN_2"/>
    <property type="match status" value="10"/>
</dbReference>
<dbReference type="InterPro" id="IPR040853">
    <property type="entry name" value="RapA2_cadherin-like"/>
</dbReference>
<dbReference type="Gene3D" id="2.60.40.10">
    <property type="entry name" value="Immunoglobulins"/>
    <property type="match status" value="6"/>
</dbReference>
<dbReference type="Pfam" id="PF00353">
    <property type="entry name" value="HemolysinCabind"/>
    <property type="match status" value="2"/>
</dbReference>
<dbReference type="EMBL" id="FNCO01000016">
    <property type="protein sequence ID" value="SDI73628.1"/>
    <property type="molecule type" value="Genomic_DNA"/>
</dbReference>
<dbReference type="GO" id="GO:0016020">
    <property type="term" value="C:membrane"/>
    <property type="evidence" value="ECO:0007669"/>
    <property type="project" value="InterPro"/>
</dbReference>
<dbReference type="SUPFAM" id="SSF53300">
    <property type="entry name" value="vWA-like"/>
    <property type="match status" value="1"/>
</dbReference>
<dbReference type="SMART" id="SM00327">
    <property type="entry name" value="VWA"/>
    <property type="match status" value="1"/>
</dbReference>
<evidence type="ECO:0000256" key="1">
    <source>
        <dbReference type="ARBA" id="ARBA00022837"/>
    </source>
</evidence>
<dbReference type="SUPFAM" id="SSF51120">
    <property type="entry name" value="beta-Roll"/>
    <property type="match status" value="1"/>
</dbReference>
<feature type="domain" description="Cadherin" evidence="4">
    <location>
        <begin position="2748"/>
        <end position="2836"/>
    </location>
</feature>
<dbReference type="PROSITE" id="PS51820">
    <property type="entry name" value="PA14"/>
    <property type="match status" value="3"/>
</dbReference>
<evidence type="ECO:0000313" key="6">
    <source>
        <dbReference type="EMBL" id="SDI73628.1"/>
    </source>
</evidence>
<dbReference type="PRINTS" id="PR00313">
    <property type="entry name" value="CABNDNGRPT"/>
</dbReference>
<dbReference type="OrthoDB" id="9813456at2"/>
<organism evidence="6 7">
    <name type="scientific">Pseudomonas abietaniphila</name>
    <dbReference type="NCBI Taxonomy" id="89065"/>
    <lineage>
        <taxon>Bacteria</taxon>
        <taxon>Pseudomonadati</taxon>
        <taxon>Pseudomonadota</taxon>
        <taxon>Gammaproteobacteria</taxon>
        <taxon>Pseudomonadales</taxon>
        <taxon>Pseudomonadaceae</taxon>
        <taxon>Pseudomonas</taxon>
    </lineage>
</organism>
<dbReference type="PANTHER" id="PTHR14139:SF2">
    <property type="entry name" value="CALSYNTENIN-1"/>
    <property type="match status" value="1"/>
</dbReference>
<dbReference type="CDD" id="cd00198">
    <property type="entry name" value="vWFA"/>
    <property type="match status" value="1"/>
</dbReference>
<dbReference type="Pfam" id="PF17892">
    <property type="entry name" value="Cadherin_5"/>
    <property type="match status" value="2"/>
</dbReference>
<feature type="compositionally biased region" description="Low complexity" evidence="2">
    <location>
        <begin position="2488"/>
        <end position="2503"/>
    </location>
</feature>
<protein>
    <submittedName>
        <fullName evidence="6">Type I secretion C-terminal target domain (VC_A0849 subclass)</fullName>
    </submittedName>
</protein>
<dbReference type="PANTHER" id="PTHR14139">
    <property type="entry name" value="CALSYNTENIN"/>
    <property type="match status" value="1"/>
</dbReference>
<feature type="domain" description="PA14" evidence="5">
    <location>
        <begin position="3080"/>
        <end position="3227"/>
    </location>
</feature>
<evidence type="ECO:0000259" key="3">
    <source>
        <dbReference type="PROSITE" id="PS50234"/>
    </source>
</evidence>
<feature type="domain" description="Cadherin" evidence="4">
    <location>
        <begin position="2292"/>
        <end position="2384"/>
    </location>
</feature>
<sequence length="4456" mass="455589">MIKSITFHNDSNNPSVADRNITVTVNDGQNDSVPVNSTVHVVAVNDAPTITFENATYVENAEAQSLVNNLQIKDVDGDTLSGAKITLTGIQAEDLIASEYYKGGTEGNTGLGISYTLSNGPDGSIIITLSGNASVADYTKLINSITYANNSDDPSATPRGVKIEVTDVDAHGTNNQSGSHTGEIDITPVNDAPTVAAASGNGDEDGMIKIVLGGADVDGKIDHFNLVDMAEHGKFYADAAGTQELTSASDIAAANNSATIYFKPDKDWSGKTDFTYTAVDNQNLGAVKPAAGTINVAPVTDMPDLVLVGDKTVASLNVNGHTTGSIGDISGGAWHTDNSGDVVEISQPGTYGVAGNAQNTAVIELERNPGDPSNLYTNIDAKAGATYTISVDYSVRAGAESNSLINVYWGGKLVGTLNNSVTGIKTYTFDVPVTSDGNAKLEFKAGDSNSLGGVINNISVTEHLNTGLEDNAILLSTIKANTTDIDGSETLTLSLKGLPAGSTLTDGVHTFSATAGNTSTDITGWNLSALKFTPPSNLSGDIQLTVTATAQDGAAAPVSKDLNFNVHVIAVADAPTVTTTTALGAEDSQIHLNIGTALVDTDGSESLNHLTVSNIPLGATLTDGVNSYTSIKIGDGAVIIDGWDLSKLTITPPKDFNGQFTLQVSVTSTETTGQSATTTKPLTVTVTPVNDAPVLDLNTADGADQTGYALTYVENGKPLSIAGNVSITDVDNTTLKGATVTLTNAQAGDVLAISSQFGIKATVSGIVNGQITITLSGEASKASYEKIIQSITYKNTSDNPSTADRTLTVQVNDGQSEHNLSNVATTTISVTAVNDAPVVDLNGPFLPGNNTVTLPYVENAAPVKLMPLLTLSDPDSPNLQSATVTIKDAQAGDKLVFDTTNSKITITSETVNGQLVYTLKGAASQAEYAAVLKSVAFVSEGEDPVGGNRAITVQVNDGQDSSNVATANVTVIPVNDAPTLDLDPNASGTGFTTAYTENAPGVSIAGTNVKIGDVDNTNMKGAVITLTNAKAGDVLSALDQFGIHATVLDTRVLNGKITVILSGSADLASYQKMIQSITYSSTSENPDTTPRKITISVNDGEVLNSQSNTTTTTINVTAVNDKPVVVVGDNTYVENHDAVSIANGLVIKDVDNSTLSKAVITLTHMSPEDLIGSGHDLGGGKTDLGIDYSVSGPDANGTLTITLTGNASVANYQALIQSIQFVASGNNPTPGDRGVQISVTDTGLKGDNVGTETSVLVDGKITVVAVNDAPEVSFSSVSYTENGAPIQLVKDLQITDVDSGQLSGVKITLTGVQAEDLIVSKYYKNGTEGVTELGIAYKLSTDAKGNVVIELSGKSSIANYETLINSLTYQNNSDNPSTAPRGVTIAVTDADAHGTDNQTVTVGHADQVTVIAVNDAPVLDLNGPAGGTASTTTFTENGTALKVMPYMTITDPDSPTLKGATVSFTNPQDGDSLYFASTNAKITVTSATVDGKLVFTLTGEATQAEYNDLLKSLRFINTSDDPSSLNRVINVTVNDGVVDSAPAQAVIKVVPVNDAPVLDLDNSPAATGTGYSVGYTENGDAISISSANVGIVDPDNGTLKGATITLTNAQAGDMLAAADQFGIHAVVNDTRTTDGKITVTLTGEATLAQYQAMIESVTYKNTSDDPSTIDRTITVQVNDGSAQHNLSNVATSTIKVTAVNDAPVLDLNGPAGGSASTTTFTENGTALKVMPYMTITDPDSPTLKGATLTFTNPQDGDSLYFASTNAKITVTSTLVDGKQVFTLTGEATQAEYNDLLKSLRFINNSDNPSGDNRVINVTVNDGVVDSAPAQAVIKVIPVDDAPVIHAPVVTQTIAEDTVLTFSSANGNAITVTDADAGSSQLRIYVNVTGGTLVLANGDSSALHNGAVSLTGTLKEINAALEGAKFTPTQDSNNTTGTAGLSISVNDLGNTGALPTGSTGLTDSTTIKIDVTPVNDAPVARDDVGSPVVGTLQGNYYGYKEGTDGGNLGTIKQALDFIASHKADATFDAKTLNYGGSAFSNNLGQSGNLGTFLGGDKASLTYTNGSSTQTTTSDAIVELAGKVSMAAGTYSLKVTADDGYIVLIDGKQVLAVDANQSSASKTASFSVTGDGPHDIQIVYWDQGGYAQLKVEVAAVNSNGSVGPYSVLGTSNAIALGHDTLTTLEDQPLVIKAATLLANDSDVDGDKLTINTLQGHDPKVASAVYDLSGKVVGSVIMDANGNVVFTPGKDVNGLVTFSYTVTDGHATSNTATVTVNVTPVNDAPVAAVTAGNGVEDTTSTGQLQASDVDAGDVLTYAVKNADKPAGFSVDASGKWTLDASNAAYQHLGAGQTTTFTVPFTVTDKAGLSSTSNLTLTVTGTNDAPVAKVSTGLGVEDTTSTGQLQASDIDDKDVLSYTVNNDDKPAGFTVDASGKWTLDASDPAYQHLGAGETTTLTVPFTVTDKAGLTSTSNLTITVTGTNDAPVAKASTGTGLEDTTTTGQLQGSDADNGDVLTYTVNDADKPAGFSVDASGKWTLDASNPAYQHLAEGEKTTITVPFTVTDKAGLSSTSNLSIIVTGTNDAPVAQAATASAVEAQHITSGINNGAAVDGSALVATFTTTSANQTISFDWNFTAKDYSPYNDFAFVQINGQQVAVLSNVSAVGDYGTSGTHTYTYTFSTPGTYQIVVGVANVSDSSNDSVLTVGNLTGVTLDTLVANGTVVENNGKWTLTAEGATAQQISDLINKPLLVTGQLVANDVDDGSHLTYGLKTGAAAIDGFNLKSDGSWTFDSSNPAYDSLAAGEIKTITIPYTATDEHGATGNSTLTITVTGTNDAPVATVSTGAAAEDAKATGQLQASDVDNGDVLTYTVKDADKPAGFSVDASGKWTLDASNAAYQHLGAGQTTTFTVPFTVTDKAGLSSTSNLTITVTGTNDAPVAAVSTGTAVEDAKATGQLQASDIDDNDVLTYTVKDGDKPAGFSVDASGKWTLDASDPAYQHLAAGETTTITVPFTVTDKAGLTSTSNLTITVTGTNDAPVAGNDVGSPVVGTLQGNYYGYKEGTDGGNLGTIKQALDFIASHKADATFDAKTLNYGGSAFSNNLGQSGNLGTFLGGDKASLTYTNGSSTQTTTSDAIVELAGKVSMAAGTYSLKVTADDGYIVLIDGKQVLAVDANQSSASKTASFSVTGDGPHDIQIVYWDQGGYAQLKVEVAAVNSNGSVGPYSVLGTSNAIALGHDTLTTLEDQPLVIKAATLLANDSDVDGDKLTINTLQGKSTLTTPADVFDSANHKVGTVVMDANGNVVFTPAKDVNGLVTFSYTVTDGHANSNTATVTVNVTPVNDAPVAANNAQSVAEDATAPNNAGQLVATDVDTGDTLTYALTATTSTASGAITGNAPTGFVLDPATGKWAIDTSSDVYQKLGVGQSITFDVAFNATDKAGVVSNTGHLTLTVTGTNDAPVASATSKAVTEDTVATGQLQASDVDSNDALTFTVKDTDKPAGFTVDASGKWTLDASNAAYQHLAAGETATLTVPFTATDKAGLTSTSNLTITVTGTNDAPTVNTASGAGNEDTLITVNLSGADVDGTVNHFSLTPSATMHGSFFTDAEGLHAADLSNIAATSNTATLYFKPDADWSGSTAFTYTSVDDKGLASAGSATGTIKVAPVADTPIVNLTGAQVHSTGLVKDVWVGTLTGLGNGGNGADAATIKSGFNTTTPATTHTTASSAAESDVVQGTGTKLSGLIYLEAGHTYNFTGSADDSLLITLGGNQVASATWGAGAAVTNVGSGFTPTASGYYTLDIYHYNQAGPGNYSIGLSDKNNSTNAVTTVALDSAHTPIYATVDDLKVSGLNGVTLHENGTGTGEGYYTAYELNHGTENNPIKLSGITTQFGDSTDGSETHTVTVTGAPAGSVLTDAAGHSVTITGTNTPADVSALDLTSLVIKTPDYYSGNFTLHVTATATEAILTGNPAAVPTASASQDIVVKVDAGVYKSTEGTAGNSVVTGTAANDVVVADVSAMKLVPGQNYDIAFMVDTSGSMSGSLSTMIAQMKSVFSTLSAAAQGTGSGTVKIYLTNFDTSAHTGITVDLTHGGQAALDTLNKYLTNLQASGNTNYESVFNQTSAWFSSSAASNPGAQMLTYFITDGEPTYHDNANGKAVSGAAPTETMAAYNDLATKTAIEAIGIKTTTSLDQYDTNNHSQTVIDVSKLKDAILSNETLVGPGADNVNGGDGNDILFGDMINYGTLEGTAALKAFAAATLNVNVSTIDDKALHQFVSTHVDDVAHLANASNTYEAKYTLLQDGSDSLLGGNGDDILFGQGGSDLLNGGNGNDLLIGGKGNDTLIGGAGADTFAWKAGDTNSGGFDVIKDFNSSEGDKLDLSDLLQGENGNNVTDLTKYLQITNDGKDTTIQVSSTGQFATNPSATAAANTADVHIKVEGVQWNNSMINSLVSGADPTIKVDHH</sequence>
<feature type="domain" description="Cadherin" evidence="4">
    <location>
        <begin position="2392"/>
        <end position="2484"/>
    </location>
</feature>
<feature type="domain" description="Cadherin" evidence="4">
    <location>
        <begin position="2489"/>
        <end position="2584"/>
    </location>
</feature>
<evidence type="ECO:0000259" key="5">
    <source>
        <dbReference type="PROSITE" id="PS51820"/>
    </source>
</evidence>
<gene>
    <name evidence="6" type="ORF">SAMN05216605_116129</name>
</gene>
<evidence type="ECO:0000256" key="2">
    <source>
        <dbReference type="SAM" id="MobiDB-lite"/>
    </source>
</evidence>
<dbReference type="RefSeq" id="WP_074757092.1">
    <property type="nucleotide sequence ID" value="NZ_FNCO01000016.1"/>
</dbReference>
<accession>A0A1G8N0D1</accession>
<dbReference type="InterPro" id="IPR008979">
    <property type="entry name" value="Galactose-bd-like_sf"/>
</dbReference>
<dbReference type="Pfam" id="PF13519">
    <property type="entry name" value="VWA_2"/>
    <property type="match status" value="1"/>
</dbReference>
<evidence type="ECO:0000259" key="4">
    <source>
        <dbReference type="PROSITE" id="PS50268"/>
    </source>
</evidence>
<dbReference type="Pfam" id="PF07691">
    <property type="entry name" value="PA14"/>
    <property type="match status" value="2"/>
</dbReference>
<dbReference type="InterPro" id="IPR036465">
    <property type="entry name" value="vWFA_dom_sf"/>
</dbReference>
<feature type="region of interest" description="Disordered" evidence="2">
    <location>
        <begin position="2484"/>
        <end position="2504"/>
    </location>
</feature>
<dbReference type="GO" id="GO:0005509">
    <property type="term" value="F:calcium ion binding"/>
    <property type="evidence" value="ECO:0007669"/>
    <property type="project" value="InterPro"/>
</dbReference>
<dbReference type="NCBIfam" id="NF012211">
    <property type="entry name" value="tand_rpt_95"/>
    <property type="match status" value="2"/>
</dbReference>
<feature type="domain" description="VWFA" evidence="3">
    <location>
        <begin position="4022"/>
        <end position="4188"/>
    </location>
</feature>
<proteinExistence type="predicted"/>
<feature type="domain" description="Cadherin" evidence="4">
    <location>
        <begin position="2835"/>
        <end position="2936"/>
    </location>
</feature>
<dbReference type="Gene3D" id="3.40.50.410">
    <property type="entry name" value="von Willebrand factor, type A domain"/>
    <property type="match status" value="1"/>
</dbReference>
<dbReference type="GO" id="GO:0007156">
    <property type="term" value="P:homophilic cell adhesion via plasma membrane adhesion molecules"/>
    <property type="evidence" value="ECO:0007669"/>
    <property type="project" value="InterPro"/>
</dbReference>
<dbReference type="NCBIfam" id="TIGR03661">
    <property type="entry name" value="T1SS_VCA0849"/>
    <property type="match status" value="1"/>
</dbReference>
<dbReference type="STRING" id="89065.SAMN05216605_116129"/>
<dbReference type="SUPFAM" id="SSF49785">
    <property type="entry name" value="Galactose-binding domain-like"/>
    <property type="match status" value="1"/>
</dbReference>
<dbReference type="SMART" id="SM00758">
    <property type="entry name" value="PA14"/>
    <property type="match status" value="2"/>
</dbReference>
<feature type="domain" description="Cadherin" evidence="4">
    <location>
        <begin position="3456"/>
        <end position="3557"/>
    </location>
</feature>
<dbReference type="InterPro" id="IPR011049">
    <property type="entry name" value="Serralysin-like_metalloprot_C"/>
</dbReference>
<dbReference type="CDD" id="cd11304">
    <property type="entry name" value="Cadherin_repeat"/>
    <property type="match status" value="2"/>
</dbReference>
<keyword evidence="7" id="KW-1185">Reference proteome</keyword>
<dbReference type="InterPro" id="IPR037524">
    <property type="entry name" value="PA14/GLEYA"/>
</dbReference>
<feature type="domain" description="PA14" evidence="5">
    <location>
        <begin position="3682"/>
        <end position="3825"/>
    </location>
</feature>
<name>A0A1G8N0D1_9PSED</name>
<dbReference type="Gene3D" id="2.60.40.3440">
    <property type="match status" value="1"/>
</dbReference>
<dbReference type="InterPro" id="IPR002035">
    <property type="entry name" value="VWF_A"/>
</dbReference>
<dbReference type="Proteomes" id="UP000182894">
    <property type="component" value="Unassembled WGS sequence"/>
</dbReference>
<dbReference type="InterPro" id="IPR013783">
    <property type="entry name" value="Ig-like_fold"/>
</dbReference>
<dbReference type="InterPro" id="IPR011658">
    <property type="entry name" value="PA14_dom"/>
</dbReference>
<dbReference type="Pfam" id="PF17803">
    <property type="entry name" value="Cadherin_4"/>
    <property type="match status" value="7"/>
</dbReference>
<dbReference type="InterPro" id="IPR019960">
    <property type="entry name" value="T1SS_VCA0849"/>
</dbReference>
<feature type="domain" description="PA14" evidence="5">
    <location>
        <begin position="2023"/>
        <end position="2170"/>
    </location>
</feature>
<dbReference type="InterPro" id="IPR041690">
    <property type="entry name" value="Cadherin_5"/>
</dbReference>
<dbReference type="NCBIfam" id="TIGR01965">
    <property type="entry name" value="VCBS_repeat"/>
    <property type="match status" value="8"/>
</dbReference>
<dbReference type="InterPro" id="IPR010221">
    <property type="entry name" value="VCBS_dom"/>
</dbReference>
<feature type="domain" description="Cadherin" evidence="4">
    <location>
        <begin position="3348"/>
        <end position="3457"/>
    </location>
</feature>
<dbReference type="InterPro" id="IPR001343">
    <property type="entry name" value="Hemolysn_Ca-bd"/>
</dbReference>
<feature type="domain" description="Cadherin" evidence="4">
    <location>
        <begin position="1845"/>
        <end position="1988"/>
    </location>
</feature>
<dbReference type="SMART" id="SM00112">
    <property type="entry name" value="CA"/>
    <property type="match status" value="9"/>
</dbReference>
<dbReference type="InterPro" id="IPR002126">
    <property type="entry name" value="Cadherin-like_dom"/>
</dbReference>
<keyword evidence="1" id="KW-0106">Calcium</keyword>
<dbReference type="PROSITE" id="PS00330">
    <property type="entry name" value="HEMOLYSIN_CALCIUM"/>
    <property type="match status" value="3"/>
</dbReference>
<dbReference type="InterPro" id="IPR018511">
    <property type="entry name" value="Hemolysin-typ_Ca-bd_CS"/>
</dbReference>